<gene>
    <name evidence="1" type="ORF">B0537_13845</name>
</gene>
<sequence>MKRVVSVSLGSAKRDHSVQVQLLGEDFEISRIGTDGDIQKAVKLLKELDGKVDAIGLGGIDVYLYASKQRYTLQDGLKLLETVKITPVVDGSGLKNTLERQAVKYLAGQGLIKAGDRVLMVSAMDRFGMAEALVESGCHLTLGDLMFALGIPLPIYRLDKLQAIANKLMPIISRLPFQYLYPTGPKQDKQAHTNSNKYARYYQEAHIVAGDFHYIRKYLPEQLNGQLILTNTTTREDLEILMDRGAGMLVTTTPQFQGRTFGTNVMEAVFVTLLNKAWTETTPEDYITLLQQLAWQPKVVKLRRDLLPRPTEQVGKLG</sequence>
<proteinExistence type="predicted"/>
<reference evidence="1 2" key="1">
    <citation type="journal article" date="2016" name="Int. J. Syst. Evol. Microbiol.">
        <title>Desulfotomaculum ferrireducens sp. nov., a moderately thermophilic sulfate-reducing and dissimilatory Fe(III)-reducing bacterium isolated from compost.</title>
        <authorList>
            <person name="Yang G."/>
            <person name="Guo J."/>
            <person name="Zhuang L."/>
            <person name="Yuan Y."/>
            <person name="Zhou S."/>
        </authorList>
    </citation>
    <scope>NUCLEOTIDE SEQUENCE [LARGE SCALE GENOMIC DNA]</scope>
    <source>
        <strain evidence="1 2">GSS09</strain>
    </source>
</reference>
<protein>
    <submittedName>
        <fullName evidence="1">Quinate 5-dehydrogenase</fullName>
    </submittedName>
</protein>
<name>A0A1S6IZ58_9FIRM</name>
<dbReference type="KEGG" id="dfg:B0537_13845"/>
<dbReference type="STRING" id="1833852.B0537_13845"/>
<evidence type="ECO:0000313" key="2">
    <source>
        <dbReference type="Proteomes" id="UP000189464"/>
    </source>
</evidence>
<dbReference type="EMBL" id="CP019698">
    <property type="protein sequence ID" value="AQS60059.1"/>
    <property type="molecule type" value="Genomic_DNA"/>
</dbReference>
<dbReference type="RefSeq" id="WP_077715101.1">
    <property type="nucleotide sequence ID" value="NZ_CP019698.1"/>
</dbReference>
<organism evidence="1 2">
    <name type="scientific">Desulforamulus ferrireducens</name>
    <dbReference type="NCBI Taxonomy" id="1833852"/>
    <lineage>
        <taxon>Bacteria</taxon>
        <taxon>Bacillati</taxon>
        <taxon>Bacillota</taxon>
        <taxon>Clostridia</taxon>
        <taxon>Eubacteriales</taxon>
        <taxon>Peptococcaceae</taxon>
        <taxon>Desulforamulus</taxon>
    </lineage>
</organism>
<dbReference type="AlphaFoldDB" id="A0A1S6IZ58"/>
<keyword evidence="2" id="KW-1185">Reference proteome</keyword>
<evidence type="ECO:0000313" key="1">
    <source>
        <dbReference type="EMBL" id="AQS60059.1"/>
    </source>
</evidence>
<dbReference type="Proteomes" id="UP000189464">
    <property type="component" value="Chromosome"/>
</dbReference>
<dbReference type="OrthoDB" id="9780944at2"/>
<accession>A0A1S6IZ58</accession>